<reference evidence="1" key="2">
    <citation type="journal article" date="2015" name="Data Brief">
        <title>Shoot transcriptome of the giant reed, Arundo donax.</title>
        <authorList>
            <person name="Barrero R.A."/>
            <person name="Guerrero F.D."/>
            <person name="Moolhuijzen P."/>
            <person name="Goolsby J.A."/>
            <person name="Tidwell J."/>
            <person name="Bellgard S.E."/>
            <person name="Bellgard M.I."/>
        </authorList>
    </citation>
    <scope>NUCLEOTIDE SEQUENCE</scope>
    <source>
        <tissue evidence="1">Shoot tissue taken approximately 20 cm above the soil surface</tissue>
    </source>
</reference>
<accession>A0A0A9BWR2</accession>
<proteinExistence type="predicted"/>
<protein>
    <submittedName>
        <fullName evidence="1">Uncharacterized protein</fullName>
    </submittedName>
</protein>
<dbReference type="EMBL" id="GBRH01230144">
    <property type="protein sequence ID" value="JAD67751.1"/>
    <property type="molecule type" value="Transcribed_RNA"/>
</dbReference>
<evidence type="ECO:0000313" key="1">
    <source>
        <dbReference type="EMBL" id="JAD67751.1"/>
    </source>
</evidence>
<sequence length="18" mass="2093">MRMLSAPPGWSLRYLVQS</sequence>
<dbReference type="AlphaFoldDB" id="A0A0A9BWR2"/>
<name>A0A0A9BWR2_ARUDO</name>
<reference evidence="1" key="1">
    <citation type="submission" date="2014-09" db="EMBL/GenBank/DDBJ databases">
        <authorList>
            <person name="Magalhaes I.L.F."/>
            <person name="Oliveira U."/>
            <person name="Santos F.R."/>
            <person name="Vidigal T.H.D.A."/>
            <person name="Brescovit A.D."/>
            <person name="Santos A.J."/>
        </authorList>
    </citation>
    <scope>NUCLEOTIDE SEQUENCE</scope>
    <source>
        <tissue evidence="1">Shoot tissue taken approximately 20 cm above the soil surface</tissue>
    </source>
</reference>
<organism evidence="1">
    <name type="scientific">Arundo donax</name>
    <name type="common">Giant reed</name>
    <name type="synonym">Donax arundinaceus</name>
    <dbReference type="NCBI Taxonomy" id="35708"/>
    <lineage>
        <taxon>Eukaryota</taxon>
        <taxon>Viridiplantae</taxon>
        <taxon>Streptophyta</taxon>
        <taxon>Embryophyta</taxon>
        <taxon>Tracheophyta</taxon>
        <taxon>Spermatophyta</taxon>
        <taxon>Magnoliopsida</taxon>
        <taxon>Liliopsida</taxon>
        <taxon>Poales</taxon>
        <taxon>Poaceae</taxon>
        <taxon>PACMAD clade</taxon>
        <taxon>Arundinoideae</taxon>
        <taxon>Arundineae</taxon>
        <taxon>Arundo</taxon>
    </lineage>
</organism>